<gene>
    <name evidence="1" type="ORF">A6769_35475</name>
</gene>
<protein>
    <submittedName>
        <fullName evidence="1">Uncharacterized protein</fullName>
    </submittedName>
</protein>
<sequence length="105" mass="12143">MYNEYDNLSCEEELHLTESLVRQRHNQQMFLRRNAQLLQQELELEAELLEDSPELAQVIHSFNMQEIQSNQQGLKNVLGSQESASKEQSVWSKFFPGLGGNYGVD</sequence>
<name>A0A367R1Y0_NOSPU</name>
<evidence type="ECO:0000313" key="1">
    <source>
        <dbReference type="EMBL" id="RCJ29554.1"/>
    </source>
</evidence>
<reference evidence="1 2" key="1">
    <citation type="submission" date="2016-04" db="EMBL/GenBank/DDBJ databases">
        <authorList>
            <person name="Evans L.H."/>
            <person name="Alamgir A."/>
            <person name="Owens N."/>
            <person name="Weber N.D."/>
            <person name="Virtaneva K."/>
            <person name="Barbian K."/>
            <person name="Babar A."/>
            <person name="Rosenke K."/>
        </authorList>
    </citation>
    <scope>NUCLEOTIDE SEQUENCE [LARGE SCALE GENOMIC DNA]</scope>
    <source>
        <strain evidence="1">NIES-2108</strain>
    </source>
</reference>
<comment type="caution">
    <text evidence="1">The sequence shown here is derived from an EMBL/GenBank/DDBJ whole genome shotgun (WGS) entry which is preliminary data.</text>
</comment>
<accession>A0A367R1Y0</accession>
<dbReference type="EMBL" id="LXQE01000196">
    <property type="protein sequence ID" value="RCJ29554.1"/>
    <property type="molecule type" value="Genomic_DNA"/>
</dbReference>
<proteinExistence type="predicted"/>
<dbReference type="AlphaFoldDB" id="A0A367R1Y0"/>
<evidence type="ECO:0000313" key="2">
    <source>
        <dbReference type="Proteomes" id="UP000252085"/>
    </source>
</evidence>
<organism evidence="1 2">
    <name type="scientific">Nostoc punctiforme NIES-2108</name>
    <dbReference type="NCBI Taxonomy" id="1356359"/>
    <lineage>
        <taxon>Bacteria</taxon>
        <taxon>Bacillati</taxon>
        <taxon>Cyanobacteriota</taxon>
        <taxon>Cyanophyceae</taxon>
        <taxon>Nostocales</taxon>
        <taxon>Nostocaceae</taxon>
        <taxon>Nostoc</taxon>
    </lineage>
</organism>
<dbReference type="Proteomes" id="UP000252085">
    <property type="component" value="Unassembled WGS sequence"/>
</dbReference>